<accession>A0A3S0KUI0</accession>
<keyword evidence="2" id="KW-1185">Reference proteome</keyword>
<sequence length="70" mass="7884">MRRKREVVEGQIYRKVGPSGGFWQVVAIRKDAMGTRHAQLMRTDDPKTLKTLSVAAILDNQQFEIAADSP</sequence>
<proteinExistence type="predicted"/>
<dbReference type="EMBL" id="RXMA01000046">
    <property type="protein sequence ID" value="RTR13423.1"/>
    <property type="molecule type" value="Genomic_DNA"/>
</dbReference>
<evidence type="ECO:0000313" key="1">
    <source>
        <dbReference type="EMBL" id="RTR13423.1"/>
    </source>
</evidence>
<name>A0A3S0KUI0_9PROT</name>
<organism evidence="1 2">
    <name type="scientific">Azospirillum griseum</name>
    <dbReference type="NCBI Taxonomy" id="2496639"/>
    <lineage>
        <taxon>Bacteria</taxon>
        <taxon>Pseudomonadati</taxon>
        <taxon>Pseudomonadota</taxon>
        <taxon>Alphaproteobacteria</taxon>
        <taxon>Rhodospirillales</taxon>
        <taxon>Azospirillaceae</taxon>
        <taxon>Azospirillum</taxon>
    </lineage>
</organism>
<dbReference type="AlphaFoldDB" id="A0A3S0KUI0"/>
<comment type="caution">
    <text evidence="1">The sequence shown here is derived from an EMBL/GenBank/DDBJ whole genome shotgun (WGS) entry which is preliminary data.</text>
</comment>
<evidence type="ECO:0000313" key="2">
    <source>
        <dbReference type="Proteomes" id="UP000277007"/>
    </source>
</evidence>
<gene>
    <name evidence="1" type="ORF">EJ903_24780</name>
</gene>
<protein>
    <submittedName>
        <fullName evidence="1">Uncharacterized protein</fullName>
    </submittedName>
</protein>
<reference evidence="1 2" key="1">
    <citation type="submission" date="2018-12" db="EMBL/GenBank/DDBJ databases">
        <authorList>
            <person name="Yang Y."/>
        </authorList>
    </citation>
    <scope>NUCLEOTIDE SEQUENCE [LARGE SCALE GENOMIC DNA]</scope>
    <source>
        <strain evidence="1 2">L-25-5w-1</strain>
    </source>
</reference>
<dbReference type="Proteomes" id="UP000277007">
    <property type="component" value="Unassembled WGS sequence"/>
</dbReference>
<dbReference type="OrthoDB" id="7362801at2"/>